<organism evidence="1 2">
    <name type="scientific">Limosilactobacillus reuteri</name>
    <name type="common">Lactobacillus reuteri</name>
    <dbReference type="NCBI Taxonomy" id="1598"/>
    <lineage>
        <taxon>Bacteria</taxon>
        <taxon>Bacillati</taxon>
        <taxon>Bacillota</taxon>
        <taxon>Bacilli</taxon>
        <taxon>Lactobacillales</taxon>
        <taxon>Lactobacillaceae</taxon>
        <taxon>Limosilactobacillus</taxon>
    </lineage>
</organism>
<proteinExistence type="predicted"/>
<name>A0A6L5P5S1_LIMRT</name>
<protein>
    <submittedName>
        <fullName evidence="1">Uncharacterized protein</fullName>
    </submittedName>
</protein>
<dbReference type="AlphaFoldDB" id="A0A6L5P5S1"/>
<reference evidence="1 2" key="1">
    <citation type="submission" date="2019-11" db="EMBL/GenBank/DDBJ databases">
        <title>Draft genome sequence of 12 host-associated Lactobacillus reuteri rodent strains.</title>
        <authorList>
            <person name="Zhang S."/>
            <person name="Ozcam M."/>
            <person name="Van Pijkeren J.P."/>
        </authorList>
    </citation>
    <scope>NUCLEOTIDE SEQUENCE [LARGE SCALE GENOMIC DNA]</scope>
    <source>
        <strain evidence="1 2">Lr4020</strain>
    </source>
</reference>
<dbReference type="Proteomes" id="UP000472879">
    <property type="component" value="Unassembled WGS sequence"/>
</dbReference>
<accession>A0A6L5P5S1</accession>
<comment type="caution">
    <text evidence="1">The sequence shown here is derived from an EMBL/GenBank/DDBJ whole genome shotgun (WGS) entry which is preliminary data.</text>
</comment>
<dbReference type="EMBL" id="WJNA01000023">
    <property type="protein sequence ID" value="MRH09626.1"/>
    <property type="molecule type" value="Genomic_DNA"/>
</dbReference>
<evidence type="ECO:0000313" key="2">
    <source>
        <dbReference type="Proteomes" id="UP000472879"/>
    </source>
</evidence>
<evidence type="ECO:0000313" key="1">
    <source>
        <dbReference type="EMBL" id="MRH09626.1"/>
    </source>
</evidence>
<sequence>MFSPEDQQSVIGAVNVYLSNSDYQDVPTSTSWNIELINEAYMNDDSVILTAN</sequence>
<gene>
    <name evidence="1" type="ORF">GIX81_09245</name>
</gene>
<dbReference type="RefSeq" id="WP_153705149.1">
    <property type="nucleotide sequence ID" value="NZ_WJNA01000023.1"/>
</dbReference>